<sequence length="322" mass="33742">MKSLSFLLILGLIYDVQGWANETEPVVWVTITTDMYTTFCPSSTKLSYGPDIFTAPAPQTVTITECPCICSEIIGLPSLPTQKASLPTPNILPKPSLTPISLSQIWVTVTETVSELTTFCPSPTELVQNSKTYTVTEATTLTITDCPCTVSSMVPGTIQSYTTSIFTTYYTGSTTITLSGITYPVPSSGSITIPLVEVSTVIVKTDSKNSYPLPSSSTIPYAEASLSSLIDTAKPSSSFTNIFSGQIPSQPVAITQASLSTNSAVSEGSSKTSSSKVVVTTKASSSKLNEPTPQVTANIAAKFDAEMGAAAAAAIGFAAIFL</sequence>
<dbReference type="PANTHER" id="PTHR35523">
    <property type="entry name" value="CELL WALL PROTEIN SED1"/>
    <property type="match status" value="1"/>
</dbReference>
<dbReference type="STRING" id="52586.A0A0B1P658"/>
<dbReference type="GO" id="GO:0031505">
    <property type="term" value="P:fungal-type cell wall organization"/>
    <property type="evidence" value="ECO:0007669"/>
    <property type="project" value="InterPro"/>
</dbReference>
<keyword evidence="2" id="KW-0176">Collagen</keyword>
<keyword evidence="1" id="KW-0732">Signal</keyword>
<accession>A0A0B1P658</accession>
<keyword evidence="3" id="KW-1185">Reference proteome</keyword>
<dbReference type="InterPro" id="IPR038843">
    <property type="entry name" value="Sed1/Spi1"/>
</dbReference>
<dbReference type="HOGENOM" id="CLU_863801_0_0_1"/>
<feature type="chain" id="PRO_5002079787" evidence="1">
    <location>
        <begin position="19"/>
        <end position="322"/>
    </location>
</feature>
<dbReference type="AlphaFoldDB" id="A0A0B1P658"/>
<protein>
    <submittedName>
        <fullName evidence="2">Putative collagen alpha-5 chain</fullName>
    </submittedName>
</protein>
<feature type="signal peptide" evidence="1">
    <location>
        <begin position="1"/>
        <end position="18"/>
    </location>
</feature>
<gene>
    <name evidence="2" type="ORF">EV44_g0484</name>
</gene>
<dbReference type="PANTHER" id="PTHR35523:SF1">
    <property type="entry name" value="CELL WALL PROTEIN SED1"/>
    <property type="match status" value="1"/>
</dbReference>
<proteinExistence type="predicted"/>
<organism evidence="2 3">
    <name type="scientific">Uncinula necator</name>
    <name type="common">Grape powdery mildew</name>
    <dbReference type="NCBI Taxonomy" id="52586"/>
    <lineage>
        <taxon>Eukaryota</taxon>
        <taxon>Fungi</taxon>
        <taxon>Dikarya</taxon>
        <taxon>Ascomycota</taxon>
        <taxon>Pezizomycotina</taxon>
        <taxon>Leotiomycetes</taxon>
        <taxon>Erysiphales</taxon>
        <taxon>Erysiphaceae</taxon>
        <taxon>Erysiphe</taxon>
    </lineage>
</organism>
<name>A0A0B1P658_UNCNE</name>
<evidence type="ECO:0000313" key="2">
    <source>
        <dbReference type="EMBL" id="KHJ32164.1"/>
    </source>
</evidence>
<reference evidence="2 3" key="1">
    <citation type="journal article" date="2014" name="BMC Genomics">
        <title>Adaptive genomic structural variation in the grape powdery mildew pathogen, Erysiphe necator.</title>
        <authorList>
            <person name="Jones L."/>
            <person name="Riaz S."/>
            <person name="Morales-Cruz A."/>
            <person name="Amrine K.C."/>
            <person name="McGuire B."/>
            <person name="Gubler W.D."/>
            <person name="Walker M.A."/>
            <person name="Cantu D."/>
        </authorList>
    </citation>
    <scope>NUCLEOTIDE SEQUENCE [LARGE SCALE GENOMIC DNA]</scope>
    <source>
        <strain evidence="3">c</strain>
    </source>
</reference>
<dbReference type="Proteomes" id="UP000030854">
    <property type="component" value="Unassembled WGS sequence"/>
</dbReference>
<comment type="caution">
    <text evidence="2">The sequence shown here is derived from an EMBL/GenBank/DDBJ whole genome shotgun (WGS) entry which is preliminary data.</text>
</comment>
<dbReference type="GO" id="GO:0009277">
    <property type="term" value="C:fungal-type cell wall"/>
    <property type="evidence" value="ECO:0007669"/>
    <property type="project" value="TreeGrafter"/>
</dbReference>
<evidence type="ECO:0000313" key="3">
    <source>
        <dbReference type="Proteomes" id="UP000030854"/>
    </source>
</evidence>
<dbReference type="EMBL" id="JNVN01002278">
    <property type="protein sequence ID" value="KHJ32164.1"/>
    <property type="molecule type" value="Genomic_DNA"/>
</dbReference>
<evidence type="ECO:0000256" key="1">
    <source>
        <dbReference type="SAM" id="SignalP"/>
    </source>
</evidence>
<dbReference type="GO" id="GO:0005199">
    <property type="term" value="F:structural constituent of cell wall"/>
    <property type="evidence" value="ECO:0007669"/>
    <property type="project" value="InterPro"/>
</dbReference>